<gene>
    <name evidence="5" type="ORF">BDV28DRAFT_164341</name>
</gene>
<evidence type="ECO:0000313" key="5">
    <source>
        <dbReference type="EMBL" id="KAE8348501.1"/>
    </source>
</evidence>
<dbReference type="Pfam" id="PF00026">
    <property type="entry name" value="Asp"/>
    <property type="match status" value="1"/>
</dbReference>
<dbReference type="InterPro" id="IPR033121">
    <property type="entry name" value="PEPTIDASE_A1"/>
</dbReference>
<dbReference type="InterPro" id="IPR021109">
    <property type="entry name" value="Peptidase_aspartic_dom_sf"/>
</dbReference>
<organism evidence="5 6">
    <name type="scientific">Aspergillus coremiiformis</name>
    <dbReference type="NCBI Taxonomy" id="138285"/>
    <lineage>
        <taxon>Eukaryota</taxon>
        <taxon>Fungi</taxon>
        <taxon>Dikarya</taxon>
        <taxon>Ascomycota</taxon>
        <taxon>Pezizomycotina</taxon>
        <taxon>Eurotiomycetes</taxon>
        <taxon>Eurotiomycetidae</taxon>
        <taxon>Eurotiales</taxon>
        <taxon>Aspergillaceae</taxon>
        <taxon>Aspergillus</taxon>
        <taxon>Aspergillus subgen. Circumdati</taxon>
    </lineage>
</organism>
<feature type="signal peptide" evidence="3">
    <location>
        <begin position="1"/>
        <end position="27"/>
    </location>
</feature>
<sequence>MFHERRVSRVLALILFFASRSIRLSAASDCAPYPVRLDLKNVTLGNTTARGVSLSVGSPEQSFAFLPQWPLNSTFVYGTDGHCTESWSKAACRTFRGGTYDSSASATYQEVSSDLTEAPPYSAFIWGKDKLLLNSNITLPEFPIGIAQSDFGTQGYHPQVAFGLGRSSVMLNSLYTAGHIASRSWSMFWGRTGGTRETQQDGSFVFGGFDRSKASGKNYTSVLNYSSNDCSTGMLVTITDIALNFPNGTTASLFDGMRSSAISACLVPDFPVLMTLPREPYFKRFESFTDQTLTQRTFGVYYYGVLYPNSSSAYTGDLTITFNSGLSVRVPNDQLVVPTLTINKSTGSLLANGSSPELLINPIQHINKDDLPLIGRQFLSSAYLMVNQDANTFTLWNAAPNKVEDLVAIDRFNRVVDSHCDATSSPAPIARDDEDHKMSNGVIAGIVIGSVAGVAIIAAGVFFLLTKRRRLQQTSGDGDSYPATGYTDHLTELGPSARDPYIPYELPAKPSPPRRFELP</sequence>
<evidence type="ECO:0000259" key="4">
    <source>
        <dbReference type="PROSITE" id="PS51767"/>
    </source>
</evidence>
<feature type="transmembrane region" description="Helical" evidence="2">
    <location>
        <begin position="442"/>
        <end position="465"/>
    </location>
</feature>
<dbReference type="AlphaFoldDB" id="A0A5N6YSV1"/>
<dbReference type="Gene3D" id="2.40.70.10">
    <property type="entry name" value="Acid Proteases"/>
    <property type="match status" value="2"/>
</dbReference>
<feature type="region of interest" description="Disordered" evidence="1">
    <location>
        <begin position="473"/>
        <end position="519"/>
    </location>
</feature>
<keyword evidence="2" id="KW-0472">Membrane</keyword>
<keyword evidence="6" id="KW-1185">Reference proteome</keyword>
<dbReference type="EMBL" id="ML739470">
    <property type="protein sequence ID" value="KAE8348501.1"/>
    <property type="molecule type" value="Genomic_DNA"/>
</dbReference>
<dbReference type="PROSITE" id="PS51767">
    <property type="entry name" value="PEPTIDASE_A1"/>
    <property type="match status" value="1"/>
</dbReference>
<feature type="domain" description="Peptidase A1" evidence="4">
    <location>
        <begin position="50"/>
        <end position="396"/>
    </location>
</feature>
<feature type="chain" id="PRO_5024839127" evidence="3">
    <location>
        <begin position="28"/>
        <end position="519"/>
    </location>
</feature>
<keyword evidence="3" id="KW-0732">Signal</keyword>
<keyword evidence="2" id="KW-0812">Transmembrane</keyword>
<dbReference type="OrthoDB" id="4074350at2759"/>
<evidence type="ECO:0000313" key="6">
    <source>
        <dbReference type="Proteomes" id="UP000327118"/>
    </source>
</evidence>
<keyword evidence="2" id="KW-1133">Transmembrane helix</keyword>
<accession>A0A5N6YSV1</accession>
<dbReference type="CDD" id="cd12087">
    <property type="entry name" value="TM_EGFR-like"/>
    <property type="match status" value="1"/>
</dbReference>
<dbReference type="Proteomes" id="UP000327118">
    <property type="component" value="Unassembled WGS sequence"/>
</dbReference>
<proteinExistence type="predicted"/>
<name>A0A5N6YSV1_9EURO</name>
<evidence type="ECO:0000256" key="3">
    <source>
        <dbReference type="SAM" id="SignalP"/>
    </source>
</evidence>
<dbReference type="SUPFAM" id="SSF50630">
    <property type="entry name" value="Acid proteases"/>
    <property type="match status" value="1"/>
</dbReference>
<evidence type="ECO:0000256" key="1">
    <source>
        <dbReference type="SAM" id="MobiDB-lite"/>
    </source>
</evidence>
<reference evidence="6" key="1">
    <citation type="submission" date="2019-04" db="EMBL/GenBank/DDBJ databases">
        <title>Friends and foes A comparative genomics studyof 23 Aspergillus species from section Flavi.</title>
        <authorList>
            <consortium name="DOE Joint Genome Institute"/>
            <person name="Kjaerbolling I."/>
            <person name="Vesth T."/>
            <person name="Frisvad J.C."/>
            <person name="Nybo J.L."/>
            <person name="Theobald S."/>
            <person name="Kildgaard S."/>
            <person name="Isbrandt T."/>
            <person name="Kuo A."/>
            <person name="Sato A."/>
            <person name="Lyhne E.K."/>
            <person name="Kogle M.E."/>
            <person name="Wiebenga A."/>
            <person name="Kun R.S."/>
            <person name="Lubbers R.J."/>
            <person name="Makela M.R."/>
            <person name="Barry K."/>
            <person name="Chovatia M."/>
            <person name="Clum A."/>
            <person name="Daum C."/>
            <person name="Haridas S."/>
            <person name="He G."/>
            <person name="LaButti K."/>
            <person name="Lipzen A."/>
            <person name="Mondo S."/>
            <person name="Riley R."/>
            <person name="Salamov A."/>
            <person name="Simmons B.A."/>
            <person name="Magnuson J.K."/>
            <person name="Henrissat B."/>
            <person name="Mortensen U.H."/>
            <person name="Larsen T.O."/>
            <person name="Devries R.P."/>
            <person name="Grigoriev I.V."/>
            <person name="Machida M."/>
            <person name="Baker S.E."/>
            <person name="Andersen M.R."/>
        </authorList>
    </citation>
    <scope>NUCLEOTIDE SEQUENCE [LARGE SCALE GENOMIC DNA]</scope>
    <source>
        <strain evidence="6">CBS 553.77</strain>
    </source>
</reference>
<evidence type="ECO:0000256" key="2">
    <source>
        <dbReference type="SAM" id="Phobius"/>
    </source>
</evidence>
<protein>
    <submittedName>
        <fullName evidence="5">Aspartic peptidase domain-containing protein</fullName>
    </submittedName>
</protein>